<gene>
    <name evidence="3" type="ORF">DC3_54350</name>
</gene>
<dbReference type="PROSITE" id="PS50005">
    <property type="entry name" value="TPR"/>
    <property type="match status" value="5"/>
</dbReference>
<evidence type="ECO:0008006" key="5">
    <source>
        <dbReference type="Google" id="ProtNLM"/>
    </source>
</evidence>
<evidence type="ECO:0000256" key="2">
    <source>
        <dbReference type="SAM" id="SignalP"/>
    </source>
</evidence>
<evidence type="ECO:0000256" key="1">
    <source>
        <dbReference type="PROSITE-ProRule" id="PRU00339"/>
    </source>
</evidence>
<keyword evidence="2" id="KW-0732">Signal</keyword>
<feature type="signal peptide" evidence="2">
    <location>
        <begin position="1"/>
        <end position="27"/>
    </location>
</feature>
<dbReference type="RefSeq" id="WP_146891064.1">
    <property type="nucleotide sequence ID" value="NZ_BJXB01000044.1"/>
</dbReference>
<feature type="chain" id="PRO_5022109526" description="Tetratricopeptide repeat protein" evidence="2">
    <location>
        <begin position="28"/>
        <end position="506"/>
    </location>
</feature>
<dbReference type="Pfam" id="PF13424">
    <property type="entry name" value="TPR_12"/>
    <property type="match status" value="1"/>
</dbReference>
<proteinExistence type="predicted"/>
<evidence type="ECO:0000313" key="4">
    <source>
        <dbReference type="Proteomes" id="UP000321306"/>
    </source>
</evidence>
<dbReference type="Proteomes" id="UP000321306">
    <property type="component" value="Unassembled WGS sequence"/>
</dbReference>
<evidence type="ECO:0000313" key="3">
    <source>
        <dbReference type="EMBL" id="GEM49800.1"/>
    </source>
</evidence>
<dbReference type="AlphaFoldDB" id="A0A511NAG4"/>
<comment type="caution">
    <text evidence="3">The sequence shown here is derived from an EMBL/GenBank/DDBJ whole genome shotgun (WGS) entry which is preliminary data.</text>
</comment>
<reference evidence="3 4" key="1">
    <citation type="submission" date="2019-07" db="EMBL/GenBank/DDBJ databases">
        <title>Whole genome shotgun sequence of Deinococcus cellulosilyticus NBRC 106333.</title>
        <authorList>
            <person name="Hosoyama A."/>
            <person name="Uohara A."/>
            <person name="Ohji S."/>
            <person name="Ichikawa N."/>
        </authorList>
    </citation>
    <scope>NUCLEOTIDE SEQUENCE [LARGE SCALE GENOMIC DNA]</scope>
    <source>
        <strain evidence="3 4">NBRC 106333</strain>
    </source>
</reference>
<dbReference type="Pfam" id="PF13432">
    <property type="entry name" value="TPR_16"/>
    <property type="match status" value="2"/>
</dbReference>
<keyword evidence="1" id="KW-0802">TPR repeat</keyword>
<dbReference type="PANTHER" id="PTHR12558">
    <property type="entry name" value="CELL DIVISION CYCLE 16,23,27"/>
    <property type="match status" value="1"/>
</dbReference>
<dbReference type="OrthoDB" id="58383at2"/>
<feature type="repeat" description="TPR" evidence="1">
    <location>
        <begin position="296"/>
        <end position="329"/>
    </location>
</feature>
<dbReference type="InterPro" id="IPR019734">
    <property type="entry name" value="TPR_rpt"/>
</dbReference>
<feature type="repeat" description="TPR" evidence="1">
    <location>
        <begin position="77"/>
        <end position="110"/>
    </location>
</feature>
<dbReference type="PANTHER" id="PTHR12558:SF13">
    <property type="entry name" value="CELL DIVISION CYCLE PROTEIN 27 HOMOLOG"/>
    <property type="match status" value="1"/>
</dbReference>
<sequence>MRNLRRVLLTALLTVPVLGLQLSSAQSTDLTVLETQFTQNPSLENSVLLGQAYLNAGRTSDAVKAFEDAIRRDYRSYEAHFGLGVALFQLNNLSGAQFEFEQLTALNPNLLQGYYNLAAVLTRQGKNAEAITTYQKAIEVGKGNEASAEELTLAYTQMAQLLVLAGQHKEAQAAYEEALKLNPQSESLMLAVAQEALAASKTSPDPLASTISLSYAYQLLAKNPALSEATLVVVENYVNQGLTDRALRELDKGIAAAKDNASRVRLLTRKGQLLENSSVQDAITTYAEVLTLDSRSPVRYDHARLLLASRKYAEALQGFQQLVKDNPTDVAYLGLAQSQEARQQYQAAYNAAISASKLAKDPNLVAAAQTIAVRNAYKAKKYSDAVKLTQSMSAPTAEALNWGGLSAYNQRSYATAANLLAGALERDAQNQTVALNLGAAYLALKQYDNAERVLAALVAQNARNAEGWYNYGIALRGRGDEAGARLAFQRALTLGYSKAKGALGGK</sequence>
<dbReference type="SUPFAM" id="SSF48452">
    <property type="entry name" value="TPR-like"/>
    <property type="match status" value="2"/>
</dbReference>
<dbReference type="InterPro" id="IPR011990">
    <property type="entry name" value="TPR-like_helical_dom_sf"/>
</dbReference>
<dbReference type="Gene3D" id="1.25.40.10">
    <property type="entry name" value="Tetratricopeptide repeat domain"/>
    <property type="match status" value="3"/>
</dbReference>
<protein>
    <recommendedName>
        <fullName evidence="5">Tetratricopeptide repeat protein</fullName>
    </recommendedName>
</protein>
<feature type="repeat" description="TPR" evidence="1">
    <location>
        <begin position="43"/>
        <end position="76"/>
    </location>
</feature>
<dbReference type="EMBL" id="BJXB01000044">
    <property type="protein sequence ID" value="GEM49800.1"/>
    <property type="molecule type" value="Genomic_DNA"/>
</dbReference>
<dbReference type="SMART" id="SM00028">
    <property type="entry name" value="TPR"/>
    <property type="match status" value="7"/>
</dbReference>
<organism evidence="3 4">
    <name type="scientific">Deinococcus cellulosilyticus (strain DSM 18568 / NBRC 106333 / KACC 11606 / 5516J-15)</name>
    <dbReference type="NCBI Taxonomy" id="1223518"/>
    <lineage>
        <taxon>Bacteria</taxon>
        <taxon>Thermotogati</taxon>
        <taxon>Deinococcota</taxon>
        <taxon>Deinococci</taxon>
        <taxon>Deinococcales</taxon>
        <taxon>Deinococcaceae</taxon>
        <taxon>Deinococcus</taxon>
    </lineage>
</organism>
<keyword evidence="4" id="KW-1185">Reference proteome</keyword>
<feature type="repeat" description="TPR" evidence="1">
    <location>
        <begin position="111"/>
        <end position="144"/>
    </location>
</feature>
<dbReference type="Pfam" id="PF14559">
    <property type="entry name" value="TPR_19"/>
    <property type="match status" value="1"/>
</dbReference>
<name>A0A511NAG4_DEIC1</name>
<accession>A0A511NAG4</accession>
<dbReference type="PROSITE" id="PS50293">
    <property type="entry name" value="TPR_REGION"/>
    <property type="match status" value="1"/>
</dbReference>
<feature type="repeat" description="TPR" evidence="1">
    <location>
        <begin position="152"/>
        <end position="185"/>
    </location>
</feature>